<keyword evidence="6 8" id="KW-0472">Membrane</keyword>
<feature type="region of interest" description="Disordered" evidence="7">
    <location>
        <begin position="1"/>
        <end position="50"/>
    </location>
</feature>
<dbReference type="PANTHER" id="PTHR23514:SF3">
    <property type="entry name" value="BYPASS OF STOP CODON PROTEIN 6"/>
    <property type="match status" value="1"/>
</dbReference>
<dbReference type="InterPro" id="IPR011701">
    <property type="entry name" value="MFS"/>
</dbReference>
<dbReference type="EMBL" id="JAKNSF020000055">
    <property type="protein sequence ID" value="KAK7724733.1"/>
    <property type="molecule type" value="Genomic_DNA"/>
</dbReference>
<sequence>MTTKRSSEKTSQHIAADRTLTIEDNAAHAAPTVQDEENAEANLPSPQTAEHNRGEAWNLQEFYQVSYTVVSIVFFAPLVGYVLSGILNTRLHSAVGQRGIAVLCGGSHLVSALINCLHPPYPLLVISFMIAGLGNGLSDSVWNAWIGNLPRATELLGFMHACYGVGAVISPLIATAMITRYHLPWYTYYYVMARSAWLSALFVLVYVGVEYVLISCFQICSPNSLLREPT</sequence>
<evidence type="ECO:0008006" key="11">
    <source>
        <dbReference type="Google" id="ProtNLM"/>
    </source>
</evidence>
<dbReference type="InterPro" id="IPR051788">
    <property type="entry name" value="MFS_Transporter"/>
</dbReference>
<evidence type="ECO:0000256" key="3">
    <source>
        <dbReference type="ARBA" id="ARBA00022448"/>
    </source>
</evidence>
<evidence type="ECO:0000313" key="9">
    <source>
        <dbReference type="EMBL" id="KAK7724733.1"/>
    </source>
</evidence>
<comment type="caution">
    <text evidence="9">The sequence shown here is derived from an EMBL/GenBank/DDBJ whole genome shotgun (WGS) entry which is preliminary data.</text>
</comment>
<keyword evidence="10" id="KW-1185">Reference proteome</keyword>
<accession>A0ABR1P293</accession>
<evidence type="ECO:0000256" key="7">
    <source>
        <dbReference type="SAM" id="MobiDB-lite"/>
    </source>
</evidence>
<dbReference type="Proteomes" id="UP001430848">
    <property type="component" value="Unassembled WGS sequence"/>
</dbReference>
<feature type="compositionally biased region" description="Basic and acidic residues" evidence="7">
    <location>
        <begin position="1"/>
        <end position="11"/>
    </location>
</feature>
<keyword evidence="4 8" id="KW-0812">Transmembrane</keyword>
<comment type="similarity">
    <text evidence="2">Belongs to the major facilitator superfamily.</text>
</comment>
<feature type="transmembrane region" description="Helical" evidence="8">
    <location>
        <begin position="62"/>
        <end position="83"/>
    </location>
</feature>
<dbReference type="SUPFAM" id="SSF103473">
    <property type="entry name" value="MFS general substrate transporter"/>
    <property type="match status" value="1"/>
</dbReference>
<proteinExistence type="inferred from homology"/>
<gene>
    <name evidence="9" type="ORF">SLS63_008570</name>
</gene>
<organism evidence="9 10">
    <name type="scientific">Diaporthe eres</name>
    <name type="common">Phomopsis oblonga</name>
    <dbReference type="NCBI Taxonomy" id="83184"/>
    <lineage>
        <taxon>Eukaryota</taxon>
        <taxon>Fungi</taxon>
        <taxon>Dikarya</taxon>
        <taxon>Ascomycota</taxon>
        <taxon>Pezizomycotina</taxon>
        <taxon>Sordariomycetes</taxon>
        <taxon>Sordariomycetidae</taxon>
        <taxon>Diaporthales</taxon>
        <taxon>Diaporthaceae</taxon>
        <taxon>Diaporthe</taxon>
        <taxon>Diaporthe eres species complex</taxon>
    </lineage>
</organism>
<dbReference type="InterPro" id="IPR036259">
    <property type="entry name" value="MFS_trans_sf"/>
</dbReference>
<evidence type="ECO:0000256" key="6">
    <source>
        <dbReference type="ARBA" id="ARBA00023136"/>
    </source>
</evidence>
<evidence type="ECO:0000256" key="4">
    <source>
        <dbReference type="ARBA" id="ARBA00022692"/>
    </source>
</evidence>
<feature type="transmembrane region" description="Helical" evidence="8">
    <location>
        <begin position="158"/>
        <end position="183"/>
    </location>
</feature>
<protein>
    <recommendedName>
        <fullName evidence="11">Major facilitator superfamily (MFS) profile domain-containing protein</fullName>
    </recommendedName>
</protein>
<keyword evidence="5 8" id="KW-1133">Transmembrane helix</keyword>
<evidence type="ECO:0000256" key="5">
    <source>
        <dbReference type="ARBA" id="ARBA00022989"/>
    </source>
</evidence>
<evidence type="ECO:0000256" key="8">
    <source>
        <dbReference type="SAM" id="Phobius"/>
    </source>
</evidence>
<evidence type="ECO:0000256" key="1">
    <source>
        <dbReference type="ARBA" id="ARBA00004127"/>
    </source>
</evidence>
<dbReference type="PANTHER" id="PTHR23514">
    <property type="entry name" value="BYPASS OF STOP CODON PROTEIN 6"/>
    <property type="match status" value="1"/>
</dbReference>
<feature type="transmembrane region" description="Helical" evidence="8">
    <location>
        <begin position="195"/>
        <end position="214"/>
    </location>
</feature>
<dbReference type="Pfam" id="PF07690">
    <property type="entry name" value="MFS_1"/>
    <property type="match status" value="1"/>
</dbReference>
<feature type="transmembrane region" description="Helical" evidence="8">
    <location>
        <begin position="95"/>
        <end position="114"/>
    </location>
</feature>
<name>A0ABR1P293_DIAER</name>
<comment type="subcellular location">
    <subcellularLocation>
        <location evidence="1">Endomembrane system</location>
        <topology evidence="1">Multi-pass membrane protein</topology>
    </subcellularLocation>
</comment>
<dbReference type="Gene3D" id="1.20.1250.20">
    <property type="entry name" value="MFS general substrate transporter like domains"/>
    <property type="match status" value="1"/>
</dbReference>
<evidence type="ECO:0000256" key="2">
    <source>
        <dbReference type="ARBA" id="ARBA00008335"/>
    </source>
</evidence>
<keyword evidence="3" id="KW-0813">Transport</keyword>
<feature type="transmembrane region" description="Helical" evidence="8">
    <location>
        <begin position="121"/>
        <end position="138"/>
    </location>
</feature>
<reference evidence="9 10" key="1">
    <citation type="submission" date="2024-02" db="EMBL/GenBank/DDBJ databases">
        <title>De novo assembly and annotation of 12 fungi associated with fruit tree decline syndrome in Ontario, Canada.</title>
        <authorList>
            <person name="Sulman M."/>
            <person name="Ellouze W."/>
            <person name="Ilyukhin E."/>
        </authorList>
    </citation>
    <scope>NUCLEOTIDE SEQUENCE [LARGE SCALE GENOMIC DNA]</scope>
    <source>
        <strain evidence="9 10">M169</strain>
    </source>
</reference>
<evidence type="ECO:0000313" key="10">
    <source>
        <dbReference type="Proteomes" id="UP001430848"/>
    </source>
</evidence>